<dbReference type="Proteomes" id="UP001304423">
    <property type="component" value="Chromosome"/>
</dbReference>
<sequence>MRFDVEKGNDVSAGRLMASRFVRLRGYIAVAVRKIVVAVRKIAAAASKNVAAGKKDDSGAGEAPVRGNAAGCASGLNVSVGFNILCIAFQSSE</sequence>
<reference evidence="1" key="1">
    <citation type="submission" date="2023-10" db="EMBL/GenBank/DDBJ databases">
        <title>Clonality and diversity in the soft rot Dickeya solani phytopathogen.</title>
        <authorList>
            <person name="Pedron J."/>
            <person name="Van Gijsegem F."/>
            <person name="Portier P."/>
            <person name="Taghouti G."/>
        </authorList>
    </citation>
    <scope>NUCLEOTIDE SEQUENCE</scope>
    <source>
        <strain evidence="1">CFBP5647</strain>
    </source>
</reference>
<dbReference type="RefSeq" id="WP_316391568.1">
    <property type="nucleotide sequence ID" value="NZ_CP136339.1"/>
</dbReference>
<name>A0AAX4ETN9_9GAMM</name>
<gene>
    <name evidence="1" type="ORF">RXA29_12775</name>
</gene>
<dbReference type="EMBL" id="CP136339">
    <property type="protein sequence ID" value="WOA50829.1"/>
    <property type="molecule type" value="Genomic_DNA"/>
</dbReference>
<evidence type="ECO:0000313" key="1">
    <source>
        <dbReference type="EMBL" id="WOA50829.1"/>
    </source>
</evidence>
<accession>A0AAX4ETN9</accession>
<evidence type="ECO:0000313" key="2">
    <source>
        <dbReference type="Proteomes" id="UP001304423"/>
    </source>
</evidence>
<organism evidence="1 2">
    <name type="scientific">Dickeya solani</name>
    <dbReference type="NCBI Taxonomy" id="1089444"/>
    <lineage>
        <taxon>Bacteria</taxon>
        <taxon>Pseudomonadati</taxon>
        <taxon>Pseudomonadota</taxon>
        <taxon>Gammaproteobacteria</taxon>
        <taxon>Enterobacterales</taxon>
        <taxon>Pectobacteriaceae</taxon>
        <taxon>Dickeya</taxon>
    </lineage>
</organism>
<protein>
    <submittedName>
        <fullName evidence="1">Uncharacterized protein</fullName>
    </submittedName>
</protein>
<dbReference type="AlphaFoldDB" id="A0AAX4ETN9"/>
<proteinExistence type="predicted"/>